<dbReference type="EMBL" id="SBJO01000676">
    <property type="protein sequence ID" value="KAF9758235.1"/>
    <property type="molecule type" value="Genomic_DNA"/>
</dbReference>
<dbReference type="PANTHER" id="PTHR24559:SF444">
    <property type="entry name" value="REVERSE TRANSCRIPTASE DOMAIN-CONTAINING PROTEIN"/>
    <property type="match status" value="1"/>
</dbReference>
<keyword evidence="7" id="KW-0378">Hydrolase</keyword>
<reference evidence="10 11" key="1">
    <citation type="journal article" date="2020" name="Genome Biol. Evol.">
        <title>Comparative genomics of strictly vertically transmitted, feminizing microsporidia endosymbionts of amphipod crustaceans.</title>
        <authorList>
            <person name="Cormier A."/>
            <person name="Chebbi M.A."/>
            <person name="Giraud I."/>
            <person name="Wattier R."/>
            <person name="Teixeira M."/>
            <person name="Gilbert C."/>
            <person name="Rigaud T."/>
            <person name="Cordaux R."/>
        </authorList>
    </citation>
    <scope>NUCLEOTIDE SEQUENCE [LARGE SCALE GENOMIC DNA]</scope>
    <source>
        <strain evidence="10 11">Ou3-Ou53</strain>
    </source>
</reference>
<dbReference type="CDD" id="cd01647">
    <property type="entry name" value="RT_LTR"/>
    <property type="match status" value="1"/>
</dbReference>
<keyword evidence="8" id="KW-0695">RNA-directed DNA polymerase</keyword>
<name>A0A9P6GVW0_9MICR</name>
<evidence type="ECO:0000256" key="4">
    <source>
        <dbReference type="ARBA" id="ARBA00022722"/>
    </source>
</evidence>
<evidence type="ECO:0000256" key="2">
    <source>
        <dbReference type="ARBA" id="ARBA00022679"/>
    </source>
</evidence>
<dbReference type="CDD" id="cd00303">
    <property type="entry name" value="retropepsin_like"/>
    <property type="match status" value="1"/>
</dbReference>
<keyword evidence="1" id="KW-0645">Protease</keyword>
<sequence length="309" mass="35628">IKDCRKLKWKNSQQARGIDILEDQEEMGRKEENKSIDYYTNHVNVDDKTEIKLEIQIKNKNILALLDTGSTINLINSKYVSSMEKVKGINLKTASGASMKVLGKTLLDFKYRDLMFQDNFIVTDDIKTPMILGFPFCRKEKLSLIFNEDIRISFAKERIREAGLGEHKIITTCATSVAAHCYRRSIEESKEILKIVKQYLKEGIIRESNSPWRSPAILKAKKSGEFRLCIDYRRLNQVTIKDKYPMPRIDETLEQLNGCSVFSKLDALSGFLQIRMHEDDIEKTAFECREGLFEFLKMPFGLANVSATF</sequence>
<keyword evidence="4" id="KW-0540">Nuclease</keyword>
<dbReference type="GO" id="GO:0003964">
    <property type="term" value="F:RNA-directed DNA polymerase activity"/>
    <property type="evidence" value="ECO:0007669"/>
    <property type="project" value="UniProtKB-KW"/>
</dbReference>
<protein>
    <submittedName>
        <fullName evidence="10">Retrovirus-related Pol polyprotein from transposon</fullName>
    </submittedName>
</protein>
<dbReference type="InterPro" id="IPR043502">
    <property type="entry name" value="DNA/RNA_pol_sf"/>
</dbReference>
<comment type="caution">
    <text evidence="10">The sequence shown here is derived from an EMBL/GenBank/DDBJ whole genome shotgun (WGS) entry which is preliminary data.</text>
</comment>
<dbReference type="InterPro" id="IPR053134">
    <property type="entry name" value="RNA-dir_DNA_polymerase"/>
</dbReference>
<dbReference type="AlphaFoldDB" id="A0A9P6GVW0"/>
<dbReference type="SUPFAM" id="SSF50630">
    <property type="entry name" value="Acid proteases"/>
    <property type="match status" value="1"/>
</dbReference>
<dbReference type="OrthoDB" id="5535068at2759"/>
<dbReference type="GO" id="GO:0006508">
    <property type="term" value="P:proteolysis"/>
    <property type="evidence" value="ECO:0007669"/>
    <property type="project" value="UniProtKB-KW"/>
</dbReference>
<dbReference type="SUPFAM" id="SSF56672">
    <property type="entry name" value="DNA/RNA polymerases"/>
    <property type="match status" value="1"/>
</dbReference>
<keyword evidence="11" id="KW-1185">Reference proteome</keyword>
<dbReference type="Gene3D" id="3.10.10.10">
    <property type="entry name" value="HIV Type 1 Reverse Transcriptase, subunit A, domain 1"/>
    <property type="match status" value="1"/>
</dbReference>
<keyword evidence="6" id="KW-0255">Endonuclease</keyword>
<evidence type="ECO:0000259" key="9">
    <source>
        <dbReference type="Pfam" id="PF00078"/>
    </source>
</evidence>
<dbReference type="PANTHER" id="PTHR24559">
    <property type="entry name" value="TRANSPOSON TY3-I GAG-POL POLYPROTEIN"/>
    <property type="match status" value="1"/>
</dbReference>
<accession>A0A9P6GVW0</accession>
<evidence type="ECO:0000313" key="11">
    <source>
        <dbReference type="Proteomes" id="UP000740883"/>
    </source>
</evidence>
<dbReference type="InterPro" id="IPR001969">
    <property type="entry name" value="Aspartic_peptidase_AS"/>
</dbReference>
<keyword evidence="5" id="KW-0064">Aspartyl protease</keyword>
<evidence type="ECO:0000256" key="3">
    <source>
        <dbReference type="ARBA" id="ARBA00022695"/>
    </source>
</evidence>
<feature type="non-terminal residue" evidence="10">
    <location>
        <position position="1"/>
    </location>
</feature>
<dbReference type="InterPro" id="IPR021109">
    <property type="entry name" value="Peptidase_aspartic_dom_sf"/>
</dbReference>
<feature type="domain" description="Reverse transcriptase" evidence="9">
    <location>
        <begin position="221"/>
        <end position="309"/>
    </location>
</feature>
<proteinExistence type="predicted"/>
<evidence type="ECO:0000256" key="1">
    <source>
        <dbReference type="ARBA" id="ARBA00022670"/>
    </source>
</evidence>
<dbReference type="Gene3D" id="2.40.70.10">
    <property type="entry name" value="Acid Proteases"/>
    <property type="match status" value="1"/>
</dbReference>
<dbReference type="FunFam" id="3.10.10.10:FF:000007">
    <property type="entry name" value="Retrovirus-related Pol polyprotein from transposon 17.6-like Protein"/>
    <property type="match status" value="1"/>
</dbReference>
<evidence type="ECO:0000256" key="7">
    <source>
        <dbReference type="ARBA" id="ARBA00022801"/>
    </source>
</evidence>
<evidence type="ECO:0000313" key="10">
    <source>
        <dbReference type="EMBL" id="KAF9758235.1"/>
    </source>
</evidence>
<dbReference type="Pfam" id="PF00078">
    <property type="entry name" value="RVT_1"/>
    <property type="match status" value="1"/>
</dbReference>
<evidence type="ECO:0000256" key="6">
    <source>
        <dbReference type="ARBA" id="ARBA00022759"/>
    </source>
</evidence>
<evidence type="ECO:0000256" key="5">
    <source>
        <dbReference type="ARBA" id="ARBA00022750"/>
    </source>
</evidence>
<dbReference type="Proteomes" id="UP000740883">
    <property type="component" value="Unassembled WGS sequence"/>
</dbReference>
<evidence type="ECO:0000256" key="8">
    <source>
        <dbReference type="ARBA" id="ARBA00022918"/>
    </source>
</evidence>
<keyword evidence="2" id="KW-0808">Transferase</keyword>
<dbReference type="GO" id="GO:0004190">
    <property type="term" value="F:aspartic-type endopeptidase activity"/>
    <property type="evidence" value="ECO:0007669"/>
    <property type="project" value="UniProtKB-KW"/>
</dbReference>
<dbReference type="InterPro" id="IPR000477">
    <property type="entry name" value="RT_dom"/>
</dbReference>
<organism evidence="10 11">
    <name type="scientific">Nosema granulosis</name>
    <dbReference type="NCBI Taxonomy" id="83296"/>
    <lineage>
        <taxon>Eukaryota</taxon>
        <taxon>Fungi</taxon>
        <taxon>Fungi incertae sedis</taxon>
        <taxon>Microsporidia</taxon>
        <taxon>Nosematidae</taxon>
        <taxon>Nosema</taxon>
    </lineage>
</organism>
<gene>
    <name evidence="10" type="primary">pol_58</name>
    <name evidence="10" type="ORF">NGRA_3212</name>
</gene>
<keyword evidence="3" id="KW-0548">Nucleotidyltransferase</keyword>
<dbReference type="PROSITE" id="PS00141">
    <property type="entry name" value="ASP_PROTEASE"/>
    <property type="match status" value="1"/>
</dbReference>
<dbReference type="GO" id="GO:0004519">
    <property type="term" value="F:endonuclease activity"/>
    <property type="evidence" value="ECO:0007669"/>
    <property type="project" value="UniProtKB-KW"/>
</dbReference>